<feature type="transmembrane region" description="Helical" evidence="1">
    <location>
        <begin position="102"/>
        <end position="123"/>
    </location>
</feature>
<name>A0A0F7HMS2_9STAP</name>
<feature type="transmembrane region" description="Helical" evidence="1">
    <location>
        <begin position="351"/>
        <end position="379"/>
    </location>
</feature>
<dbReference type="OrthoDB" id="2447941at2"/>
<proteinExistence type="predicted"/>
<keyword evidence="1" id="KW-1133">Transmembrane helix</keyword>
<feature type="transmembrane region" description="Helical" evidence="1">
    <location>
        <begin position="23"/>
        <end position="48"/>
    </location>
</feature>
<reference evidence="2 4" key="1">
    <citation type="journal article" date="2015" name="Int. J. Syst. Evol. Microbiol.">
        <title>Complete genome sequence of Salinicoccus halodurans H3B36, isolated from the Qaidam Basin in China.</title>
        <authorList>
            <person name="Jiang K."/>
            <person name="Xue Y."/>
            <person name="Ma Y."/>
        </authorList>
    </citation>
    <scope>NUCLEOTIDE SEQUENCE [LARGE SCALE GENOMIC DNA]</scope>
    <source>
        <strain evidence="2 4">H3B36</strain>
    </source>
</reference>
<dbReference type="EMBL" id="FOTB01000006">
    <property type="protein sequence ID" value="SFK95912.1"/>
    <property type="molecule type" value="Genomic_DNA"/>
</dbReference>
<dbReference type="RefSeq" id="WP_046790611.1">
    <property type="nucleotide sequence ID" value="NZ_CP011366.1"/>
</dbReference>
<evidence type="ECO:0000256" key="1">
    <source>
        <dbReference type="SAM" id="Phobius"/>
    </source>
</evidence>
<dbReference type="InterPro" id="IPR010288">
    <property type="entry name" value="EcsB_ABC"/>
</dbReference>
<dbReference type="EMBL" id="CP011366">
    <property type="protein sequence ID" value="AKG74429.1"/>
    <property type="molecule type" value="Genomic_DNA"/>
</dbReference>
<gene>
    <name evidence="2" type="ORF">AAT16_09485</name>
    <name evidence="3" type="ORF">SAMN05216235_2794</name>
</gene>
<evidence type="ECO:0000313" key="2">
    <source>
        <dbReference type="EMBL" id="AKG74429.1"/>
    </source>
</evidence>
<dbReference type="AlphaFoldDB" id="A0A0F7HMS2"/>
<feature type="transmembrane region" description="Helical" evidence="1">
    <location>
        <begin position="182"/>
        <end position="198"/>
    </location>
</feature>
<keyword evidence="1" id="KW-0812">Transmembrane</keyword>
<evidence type="ECO:0000313" key="3">
    <source>
        <dbReference type="EMBL" id="SFK95912.1"/>
    </source>
</evidence>
<organism evidence="3 5">
    <name type="scientific">Salinicoccus halodurans</name>
    <dbReference type="NCBI Taxonomy" id="407035"/>
    <lineage>
        <taxon>Bacteria</taxon>
        <taxon>Bacillati</taxon>
        <taxon>Bacillota</taxon>
        <taxon>Bacilli</taxon>
        <taxon>Bacillales</taxon>
        <taxon>Staphylococcaceae</taxon>
        <taxon>Salinicoccus</taxon>
    </lineage>
</organism>
<sequence>MPDTLFKPRMNADIKRRSYYSKFIFNSHFLIFLTIAGGVFLYSLLGLLQTLESSIWLDMIAALLMSMLLLPGYRSLLKPADGIFLLPYETRMDAYFKDAGRYSLMLGISKVITGAVVALLILTVGHDTFVISLFLLLSLLHYIANFHINKRAINTQISRIGMTPVLFIVNILSLMLVLQHPAWLVLSLILLFAMGKYVKRREHRYLDWNAYIEHEEVQLNRYYRNVSMFTNVSHLEKQFKRRKYLDPLLWKPKGASFNKEKMYEFLFYRTFARDHDLPMIILRLIILFGIIMVWMGNIYLSVVIGLFGIYVIVLQMSQIYSAQAYLLWPKVWPVDRTFIQRSYVTYSHKSVFVISLIFGIIFAAIHPALFYIAVVFPVWGYLTNRIFSRTVYKKEQELSD</sequence>
<dbReference type="Pfam" id="PF05975">
    <property type="entry name" value="EcsB"/>
    <property type="match status" value="1"/>
</dbReference>
<accession>A0A0F7HMS2</accession>
<dbReference type="PIRSF" id="PIRSF037259">
    <property type="entry name" value="EcsB_ABC"/>
    <property type="match status" value="1"/>
</dbReference>
<evidence type="ECO:0000313" key="5">
    <source>
        <dbReference type="Proteomes" id="UP000183090"/>
    </source>
</evidence>
<protein>
    <submittedName>
        <fullName evidence="3">ABC-2 type transport system permease protein</fullName>
    </submittedName>
</protein>
<dbReference type="Proteomes" id="UP000183090">
    <property type="component" value="Unassembled WGS sequence"/>
</dbReference>
<feature type="transmembrane region" description="Helical" evidence="1">
    <location>
        <begin position="54"/>
        <end position="73"/>
    </location>
</feature>
<keyword evidence="4" id="KW-1185">Reference proteome</keyword>
<evidence type="ECO:0000313" key="4">
    <source>
        <dbReference type="Proteomes" id="UP000034029"/>
    </source>
</evidence>
<feature type="transmembrane region" description="Helical" evidence="1">
    <location>
        <begin position="129"/>
        <end position="148"/>
    </location>
</feature>
<dbReference type="GO" id="GO:0016020">
    <property type="term" value="C:membrane"/>
    <property type="evidence" value="ECO:0007669"/>
    <property type="project" value="InterPro"/>
</dbReference>
<reference evidence="4" key="2">
    <citation type="submission" date="2015-04" db="EMBL/GenBank/DDBJ databases">
        <title>Complete genome sequence of Salinicoccus halodurans strain H3B36, isolated from the Qaidam basin of China.</title>
        <authorList>
            <person name="Ma Y."/>
            <person name="Jiang K."/>
            <person name="Xue Y."/>
        </authorList>
    </citation>
    <scope>NUCLEOTIDE SEQUENCE [LARGE SCALE GENOMIC DNA]</scope>
    <source>
        <strain evidence="4">H3B36</strain>
    </source>
</reference>
<feature type="transmembrane region" description="Helical" evidence="1">
    <location>
        <begin position="160"/>
        <end position="176"/>
    </location>
</feature>
<reference evidence="3 5" key="3">
    <citation type="submission" date="2016-10" db="EMBL/GenBank/DDBJ databases">
        <authorList>
            <person name="Varghese N."/>
            <person name="Submissions S."/>
        </authorList>
    </citation>
    <scope>NUCLEOTIDE SEQUENCE [LARGE SCALE GENOMIC DNA]</scope>
    <source>
        <strain evidence="3 5">CGMCC 1.6501</strain>
    </source>
</reference>
<feature type="transmembrane region" description="Helical" evidence="1">
    <location>
        <begin position="280"/>
        <end position="313"/>
    </location>
</feature>
<dbReference type="KEGG" id="shv:AAT16_09485"/>
<dbReference type="Proteomes" id="UP000034029">
    <property type="component" value="Chromosome"/>
</dbReference>
<keyword evidence="1" id="KW-0472">Membrane</keyword>